<protein>
    <submittedName>
        <fullName evidence="1">Uncharacterized protein</fullName>
    </submittedName>
</protein>
<organism evidence="1 2">
    <name type="scientific">Prauserella sediminis</name>
    <dbReference type="NCBI Taxonomy" id="577680"/>
    <lineage>
        <taxon>Bacteria</taxon>
        <taxon>Bacillati</taxon>
        <taxon>Actinomycetota</taxon>
        <taxon>Actinomycetes</taxon>
        <taxon>Pseudonocardiales</taxon>
        <taxon>Pseudonocardiaceae</taxon>
        <taxon>Prauserella</taxon>
        <taxon>Prauserella salsuginis group</taxon>
    </lineage>
</organism>
<evidence type="ECO:0000313" key="2">
    <source>
        <dbReference type="Proteomes" id="UP000564573"/>
    </source>
</evidence>
<keyword evidence="2" id="KW-1185">Reference proteome</keyword>
<evidence type="ECO:0000313" key="1">
    <source>
        <dbReference type="EMBL" id="MBB3665940.1"/>
    </source>
</evidence>
<dbReference type="RefSeq" id="WP_183787140.1">
    <property type="nucleotide sequence ID" value="NZ_JACIBS010000009.1"/>
</dbReference>
<name>A0A839XRY6_9PSEU</name>
<dbReference type="EMBL" id="JACIBS010000009">
    <property type="protein sequence ID" value="MBB3665940.1"/>
    <property type="molecule type" value="Genomic_DNA"/>
</dbReference>
<reference evidence="1 2" key="1">
    <citation type="submission" date="2020-08" db="EMBL/GenBank/DDBJ databases">
        <title>Sequencing the genomes of 1000 actinobacteria strains.</title>
        <authorList>
            <person name="Klenk H.-P."/>
        </authorList>
    </citation>
    <scope>NUCLEOTIDE SEQUENCE [LARGE SCALE GENOMIC DNA]</scope>
    <source>
        <strain evidence="1 2">DSM 45267</strain>
    </source>
</reference>
<proteinExistence type="predicted"/>
<dbReference type="AlphaFoldDB" id="A0A839XRY6"/>
<gene>
    <name evidence="1" type="ORF">FB384_004899</name>
</gene>
<comment type="caution">
    <text evidence="1">The sequence shown here is derived from an EMBL/GenBank/DDBJ whole genome shotgun (WGS) entry which is preliminary data.</text>
</comment>
<sequence>MQHIITTDVLVPMTWDDTAGKWRLAPAALDGSELDVPEPPEHCSTDKCECDEQDECDAVSSRAVWGHIPSGRELAEMIKTATANHS</sequence>
<dbReference type="Proteomes" id="UP000564573">
    <property type="component" value="Unassembled WGS sequence"/>
</dbReference>
<accession>A0A839XRY6</accession>